<dbReference type="InterPro" id="IPR009006">
    <property type="entry name" value="Ala_racemase/Decarboxylase_C"/>
</dbReference>
<dbReference type="SUPFAM" id="SSF50621">
    <property type="entry name" value="Alanine racemase C-terminal domain-like"/>
    <property type="match status" value="1"/>
</dbReference>
<dbReference type="PROSITE" id="PS00395">
    <property type="entry name" value="ALANINE_RACEMASE"/>
    <property type="match status" value="1"/>
</dbReference>
<keyword evidence="10" id="KW-1185">Reference proteome</keyword>
<dbReference type="InterPro" id="IPR011079">
    <property type="entry name" value="Ala_racemase_C"/>
</dbReference>
<reference evidence="10" key="2">
    <citation type="submission" date="2014-08" db="EMBL/GenBank/DDBJ databases">
        <title>Complete genome of Weissella ceti strain WS74 isolated from diseased rainbow trout in Brazil.</title>
        <authorList>
            <person name="Figueiredo H.C.P."/>
            <person name="Leal C.A.G."/>
            <person name="Pereira F.L."/>
            <person name="Soares S.C."/>
            <person name="Dorella F.A."/>
            <person name="Carvalho A.F."/>
            <person name="Azevedo V.A.C."/>
        </authorList>
    </citation>
    <scope>NUCLEOTIDE SEQUENCE [LARGE SCALE GENOMIC DNA]</scope>
    <source>
        <strain evidence="10">WS74</strain>
    </source>
</reference>
<dbReference type="Pfam" id="PF01168">
    <property type="entry name" value="Ala_racemase_N"/>
    <property type="match status" value="1"/>
</dbReference>
<dbReference type="HAMAP" id="MF_01201">
    <property type="entry name" value="Ala_racemase"/>
    <property type="match status" value="1"/>
</dbReference>
<evidence type="ECO:0000256" key="1">
    <source>
        <dbReference type="ARBA" id="ARBA00000316"/>
    </source>
</evidence>
<dbReference type="InterPro" id="IPR000821">
    <property type="entry name" value="Ala_racemase"/>
</dbReference>
<gene>
    <name evidence="9" type="ORF">WS74_0064</name>
</gene>
<evidence type="ECO:0000259" key="8">
    <source>
        <dbReference type="SMART" id="SM01005"/>
    </source>
</evidence>
<reference evidence="9 10" key="1">
    <citation type="journal article" date="2014" name="Genome Announc.">
        <title>Complete Genome Sequences of Fish Pathogenic Weissella ceti Strains WS74 and WS105.</title>
        <authorList>
            <person name="Figueiredo H.C."/>
            <person name="Leal C.A."/>
            <person name="Dorella F.A."/>
            <person name="Carvalho A.F."/>
            <person name="Soares S.C."/>
            <person name="Pereira F.L."/>
            <person name="Azevedo V.A."/>
        </authorList>
    </citation>
    <scope>NUCLEOTIDE SEQUENCE [LARGE SCALE GENOMIC DNA]</scope>
    <source>
        <strain evidence="9 10">WS74</strain>
    </source>
</reference>
<evidence type="ECO:0000256" key="5">
    <source>
        <dbReference type="HAMAP-Rule" id="MF_01201"/>
    </source>
</evidence>
<evidence type="ECO:0000256" key="2">
    <source>
        <dbReference type="ARBA" id="ARBA00001933"/>
    </source>
</evidence>
<sequence length="378" mass="41791">MKDNEMMGAPIAVHRPAWLEISESALIHNVKYVRQLTDAKRFCAVVKANAYGHGLAQVVPAVLKAGADCLAVATMDEGIWLRQFGVSVPVFILGITDAKHARLLSEYNLIPAVATNAWLLEANEQLHMDDELQIALVVDTGMGRIGFTDNEQLLQAAEWVNASDKMRIQSIWTHFATADETSDSYFQKQLTTWHERVDGLPLSDDVWRHLANSATSLWHEQPSDDMIRVGAAMYGFDASQGALPNRDLQPVMSLKAELVHIKHVPAGTSISYGATYTTETDEWIATVPIGYADGYRRALQGTYVLLPDGRKAPVVGRVAMDQMMIRLPEELPLGTVVTLLGSVDNEVISLEDLADELNTIPYEIATSMAQRLPRRVIE</sequence>
<dbReference type="FunFam" id="3.20.20.10:FF:000002">
    <property type="entry name" value="Alanine racemase"/>
    <property type="match status" value="1"/>
</dbReference>
<feature type="modified residue" description="N6-(pyridoxal phosphate)lysine" evidence="5 6">
    <location>
        <position position="47"/>
    </location>
</feature>
<dbReference type="STRING" id="759620.WS105_0065"/>
<dbReference type="Gene3D" id="2.40.37.10">
    <property type="entry name" value="Lyase, Ornithine Decarboxylase, Chain A, domain 1"/>
    <property type="match status" value="1"/>
</dbReference>
<feature type="active site" description="Proton acceptor; specific for D-alanine" evidence="5">
    <location>
        <position position="47"/>
    </location>
</feature>
<evidence type="ECO:0000313" key="9">
    <source>
        <dbReference type="EMBL" id="AIM62316.1"/>
    </source>
</evidence>
<dbReference type="AlphaFoldDB" id="A0A075TU08"/>
<dbReference type="CDD" id="cd00430">
    <property type="entry name" value="PLPDE_III_AR"/>
    <property type="match status" value="1"/>
</dbReference>
<name>A0A075TU08_9LACO</name>
<comment type="similarity">
    <text evidence="5">Belongs to the alanine racemase family.</text>
</comment>
<comment type="pathway">
    <text evidence="5">Amino-acid biosynthesis; D-alanine biosynthesis; D-alanine from L-alanine: step 1/1.</text>
</comment>
<evidence type="ECO:0000256" key="7">
    <source>
        <dbReference type="PIRSR" id="PIRSR600821-52"/>
    </source>
</evidence>
<dbReference type="GO" id="GO:0008784">
    <property type="term" value="F:alanine racemase activity"/>
    <property type="evidence" value="ECO:0007669"/>
    <property type="project" value="UniProtKB-UniRule"/>
</dbReference>
<dbReference type="KEGG" id="wce:WS08_0065"/>
<organism evidence="9 10">
    <name type="scientific">Weissella ceti</name>
    <dbReference type="NCBI Taxonomy" id="759620"/>
    <lineage>
        <taxon>Bacteria</taxon>
        <taxon>Bacillati</taxon>
        <taxon>Bacillota</taxon>
        <taxon>Bacilli</taxon>
        <taxon>Lactobacillales</taxon>
        <taxon>Lactobacillaceae</taxon>
        <taxon>Weissella</taxon>
    </lineage>
</organism>
<dbReference type="UniPathway" id="UPA00042">
    <property type="reaction ID" value="UER00497"/>
</dbReference>
<dbReference type="FunFam" id="2.40.37.10:FF:000006">
    <property type="entry name" value="Alanine racemase"/>
    <property type="match status" value="1"/>
</dbReference>
<evidence type="ECO:0000256" key="3">
    <source>
        <dbReference type="ARBA" id="ARBA00022898"/>
    </source>
</evidence>
<dbReference type="EC" id="5.1.1.1" evidence="5"/>
<comment type="function">
    <text evidence="5">Catalyzes the interconversion of L-alanine and D-alanine. May also act on other amino acids.</text>
</comment>
<dbReference type="InterPro" id="IPR001608">
    <property type="entry name" value="Ala_racemase_N"/>
</dbReference>
<keyword evidence="4 5" id="KW-0413">Isomerase</keyword>
<feature type="binding site" evidence="5 7">
    <location>
        <position position="320"/>
    </location>
    <ligand>
        <name>substrate</name>
    </ligand>
</feature>
<dbReference type="GO" id="GO:0005829">
    <property type="term" value="C:cytosol"/>
    <property type="evidence" value="ECO:0007669"/>
    <property type="project" value="TreeGrafter"/>
</dbReference>
<dbReference type="KEGG" id="wct:WS74_0064"/>
<dbReference type="GO" id="GO:0030632">
    <property type="term" value="P:D-alanine biosynthetic process"/>
    <property type="evidence" value="ECO:0007669"/>
    <property type="project" value="UniProtKB-UniRule"/>
</dbReference>
<dbReference type="InterPro" id="IPR029066">
    <property type="entry name" value="PLP-binding_barrel"/>
</dbReference>
<dbReference type="SMART" id="SM01005">
    <property type="entry name" value="Ala_racemase_C"/>
    <property type="match status" value="1"/>
</dbReference>
<proteinExistence type="inferred from homology"/>
<dbReference type="Gene3D" id="3.20.20.10">
    <property type="entry name" value="Alanine racemase"/>
    <property type="match status" value="1"/>
</dbReference>
<dbReference type="KEGG" id="wci:WS105_0065"/>
<feature type="binding site" evidence="5 7">
    <location>
        <position position="144"/>
    </location>
    <ligand>
        <name>substrate</name>
    </ligand>
</feature>
<dbReference type="Pfam" id="PF00842">
    <property type="entry name" value="Ala_racemase_C"/>
    <property type="match status" value="1"/>
</dbReference>
<dbReference type="PANTHER" id="PTHR30511:SF0">
    <property type="entry name" value="ALANINE RACEMASE, CATABOLIC-RELATED"/>
    <property type="match status" value="1"/>
</dbReference>
<dbReference type="EMBL" id="CP009223">
    <property type="protein sequence ID" value="AIM62316.1"/>
    <property type="molecule type" value="Genomic_DNA"/>
</dbReference>
<dbReference type="InterPro" id="IPR020622">
    <property type="entry name" value="Ala_racemase_pyridoxalP-BS"/>
</dbReference>
<dbReference type="Proteomes" id="UP000029079">
    <property type="component" value="Chromosome"/>
</dbReference>
<evidence type="ECO:0000256" key="6">
    <source>
        <dbReference type="PIRSR" id="PIRSR600821-50"/>
    </source>
</evidence>
<keyword evidence="3 5" id="KW-0663">Pyridoxal phosphate</keyword>
<feature type="active site" description="Proton acceptor; specific for L-alanine" evidence="5">
    <location>
        <position position="272"/>
    </location>
</feature>
<dbReference type="PANTHER" id="PTHR30511">
    <property type="entry name" value="ALANINE RACEMASE"/>
    <property type="match status" value="1"/>
</dbReference>
<dbReference type="PATRIC" id="fig|759620.7.peg.62"/>
<dbReference type="GO" id="GO:0030170">
    <property type="term" value="F:pyridoxal phosphate binding"/>
    <property type="evidence" value="ECO:0007669"/>
    <property type="project" value="UniProtKB-UniRule"/>
</dbReference>
<evidence type="ECO:0000256" key="4">
    <source>
        <dbReference type="ARBA" id="ARBA00023235"/>
    </source>
</evidence>
<dbReference type="PRINTS" id="PR00992">
    <property type="entry name" value="ALARACEMASE"/>
</dbReference>
<comment type="catalytic activity">
    <reaction evidence="1 5">
        <text>L-alanine = D-alanine</text>
        <dbReference type="Rhea" id="RHEA:20249"/>
        <dbReference type="ChEBI" id="CHEBI:57416"/>
        <dbReference type="ChEBI" id="CHEBI:57972"/>
        <dbReference type="EC" id="5.1.1.1"/>
    </reaction>
</comment>
<dbReference type="GO" id="GO:0009252">
    <property type="term" value="P:peptidoglycan biosynthetic process"/>
    <property type="evidence" value="ECO:0007669"/>
    <property type="project" value="TreeGrafter"/>
</dbReference>
<protein>
    <recommendedName>
        <fullName evidence="5">Alanine racemase</fullName>
        <ecNumber evidence="5">5.1.1.1</ecNumber>
    </recommendedName>
</protein>
<dbReference type="SUPFAM" id="SSF51419">
    <property type="entry name" value="PLP-binding barrel"/>
    <property type="match status" value="1"/>
</dbReference>
<dbReference type="NCBIfam" id="TIGR00492">
    <property type="entry name" value="alr"/>
    <property type="match status" value="1"/>
</dbReference>
<dbReference type="RefSeq" id="WP_009495682.1">
    <property type="nucleotide sequence ID" value="NZ_CP009223.1"/>
</dbReference>
<evidence type="ECO:0000313" key="10">
    <source>
        <dbReference type="Proteomes" id="UP000029079"/>
    </source>
</evidence>
<accession>A0A075TU08</accession>
<feature type="domain" description="Alanine racemase C-terminal" evidence="8">
    <location>
        <begin position="251"/>
        <end position="377"/>
    </location>
</feature>
<comment type="cofactor">
    <cofactor evidence="2 5 6">
        <name>pyridoxal 5'-phosphate</name>
        <dbReference type="ChEBI" id="CHEBI:597326"/>
    </cofactor>
</comment>